<comment type="caution">
    <text evidence="10">The sequence shown here is derived from an EMBL/GenBank/DDBJ whole genome shotgun (WGS) entry which is preliminary data.</text>
</comment>
<keyword evidence="11" id="KW-1185">Reference proteome</keyword>
<dbReference type="InterPro" id="IPR050430">
    <property type="entry name" value="Peptidase_S1"/>
</dbReference>
<evidence type="ECO:0000313" key="11">
    <source>
        <dbReference type="Proteomes" id="UP000215335"/>
    </source>
</evidence>
<comment type="subcellular location">
    <subcellularLocation>
        <location evidence="1">Secreted</location>
        <location evidence="1">Extracellular space</location>
    </subcellularLocation>
</comment>
<feature type="domain" description="Peptidase S1" evidence="9">
    <location>
        <begin position="381"/>
        <end position="502"/>
    </location>
</feature>
<dbReference type="PROSITE" id="PS50240">
    <property type="entry name" value="TRYPSIN_DOM"/>
    <property type="match status" value="2"/>
</dbReference>
<dbReference type="PANTHER" id="PTHR24276">
    <property type="entry name" value="POLYSERASE-RELATED"/>
    <property type="match status" value="1"/>
</dbReference>
<dbReference type="PROSITE" id="PS00135">
    <property type="entry name" value="TRYPSIN_SER"/>
    <property type="match status" value="3"/>
</dbReference>
<dbReference type="SMART" id="SM00020">
    <property type="entry name" value="Tryp_SPc"/>
    <property type="match status" value="3"/>
</dbReference>
<dbReference type="Pfam" id="PF00089">
    <property type="entry name" value="Trypsin"/>
    <property type="match status" value="3"/>
</dbReference>
<evidence type="ECO:0000256" key="8">
    <source>
        <dbReference type="SAM" id="SignalP"/>
    </source>
</evidence>
<evidence type="ECO:0000259" key="9">
    <source>
        <dbReference type="PROSITE" id="PS50240"/>
    </source>
</evidence>
<evidence type="ECO:0000256" key="2">
    <source>
        <dbReference type="ARBA" id="ARBA00022670"/>
    </source>
</evidence>
<dbReference type="GO" id="GO:0005576">
    <property type="term" value="C:extracellular region"/>
    <property type="evidence" value="ECO:0007669"/>
    <property type="project" value="UniProtKB-SubCell"/>
</dbReference>
<evidence type="ECO:0000256" key="4">
    <source>
        <dbReference type="ARBA" id="ARBA00022825"/>
    </source>
</evidence>
<dbReference type="Gene3D" id="2.40.10.10">
    <property type="entry name" value="Trypsin-like serine proteases"/>
    <property type="match status" value="4"/>
</dbReference>
<dbReference type="InterPro" id="IPR001314">
    <property type="entry name" value="Peptidase_S1A"/>
</dbReference>
<dbReference type="InterPro" id="IPR033116">
    <property type="entry name" value="TRYPSIN_SER"/>
</dbReference>
<dbReference type="InterPro" id="IPR018114">
    <property type="entry name" value="TRYPSIN_HIS"/>
</dbReference>
<keyword evidence="8" id="KW-0732">Signal</keyword>
<name>A0A232FFG5_9HYME</name>
<dbReference type="EMBL" id="NNAY01000290">
    <property type="protein sequence ID" value="OXU29435.1"/>
    <property type="molecule type" value="Genomic_DNA"/>
</dbReference>
<evidence type="ECO:0000256" key="1">
    <source>
        <dbReference type="ARBA" id="ARBA00004239"/>
    </source>
</evidence>
<protein>
    <recommendedName>
        <fullName evidence="9">Peptidase S1 domain-containing protein</fullName>
    </recommendedName>
</protein>
<organism evidence="10 11">
    <name type="scientific">Trichomalopsis sarcophagae</name>
    <dbReference type="NCBI Taxonomy" id="543379"/>
    <lineage>
        <taxon>Eukaryota</taxon>
        <taxon>Metazoa</taxon>
        <taxon>Ecdysozoa</taxon>
        <taxon>Arthropoda</taxon>
        <taxon>Hexapoda</taxon>
        <taxon>Insecta</taxon>
        <taxon>Pterygota</taxon>
        <taxon>Neoptera</taxon>
        <taxon>Endopterygota</taxon>
        <taxon>Hymenoptera</taxon>
        <taxon>Apocrita</taxon>
        <taxon>Proctotrupomorpha</taxon>
        <taxon>Chalcidoidea</taxon>
        <taxon>Pteromalidae</taxon>
        <taxon>Pteromalinae</taxon>
        <taxon>Trichomalopsis</taxon>
    </lineage>
</organism>
<dbReference type="AlphaFoldDB" id="A0A232FFG5"/>
<reference evidence="10 11" key="1">
    <citation type="journal article" date="2017" name="Curr. Biol.">
        <title>The Evolution of Venom by Co-option of Single-Copy Genes.</title>
        <authorList>
            <person name="Martinson E.O."/>
            <person name="Mrinalini"/>
            <person name="Kelkar Y.D."/>
            <person name="Chang C.H."/>
            <person name="Werren J.H."/>
        </authorList>
    </citation>
    <scope>NUCLEOTIDE SEQUENCE [LARGE SCALE GENOMIC DNA]</scope>
    <source>
        <strain evidence="10 11">Alberta</strain>
        <tissue evidence="10">Whole body</tissue>
    </source>
</reference>
<keyword evidence="3 7" id="KW-0378">Hydrolase</keyword>
<keyword evidence="4 7" id="KW-0720">Serine protease</keyword>
<dbReference type="STRING" id="543379.A0A232FFG5"/>
<evidence type="ECO:0000256" key="5">
    <source>
        <dbReference type="ARBA" id="ARBA00023157"/>
    </source>
</evidence>
<evidence type="ECO:0000313" key="10">
    <source>
        <dbReference type="EMBL" id="OXU29435.1"/>
    </source>
</evidence>
<dbReference type="GO" id="GO:0006508">
    <property type="term" value="P:proteolysis"/>
    <property type="evidence" value="ECO:0007669"/>
    <property type="project" value="UniProtKB-KW"/>
</dbReference>
<dbReference type="SUPFAM" id="SSF50494">
    <property type="entry name" value="Trypsin-like serine proteases"/>
    <property type="match status" value="3"/>
</dbReference>
<feature type="signal peptide" evidence="8">
    <location>
        <begin position="1"/>
        <end position="16"/>
    </location>
</feature>
<dbReference type="PRINTS" id="PR00722">
    <property type="entry name" value="CHYMOTRYPSIN"/>
</dbReference>
<dbReference type="FunFam" id="2.40.10.10:FF:000068">
    <property type="entry name" value="transmembrane protease serine 2"/>
    <property type="match status" value="1"/>
</dbReference>
<sequence length="503" mass="52931">MISFLVVVALVAAANADPISRQDSTIFPNGRIVGGENAVIETYPYQIELQVNGRHHCGGSIIAANWVLTAAHCVGAPIEYFLVRAGTSIKLQGGSVHKVEEIIRHESYYSNNNGVPVNDIALIRVKEAFQFDDTRQPINLFKIGEETAPGSKAVITGWGSTGKGSPVQLQTVTVPIISKDLCNTAYSTWGGIPEGQICAAYYGVGGKDACQGDSGGPLAVDGRLAGVVSWGNGCALPNWPVNDIALIRVKEAFQFDDTRQPINLFKIGEETAPGSKAVITGWGSTGKGSPVQLQTVTVPIISKDLCNTAYSTWGGIPEGQICAAYYGVGGKDACQGDSGGPLAVDGRLAGVVSWGNGCALPNWPGVYTEVAAFREWIERHPINLFKIGEETAPGSKAVITGWGSTGKGSPVQLQTVTVPIISKDLCNTAYSTWGGIPEGQICAAYYGVGGKDACQGDSGGPLAVDGRLAGVVSWGNGCALPNWPGVYTEVAAFREWIERHVEF</sequence>
<dbReference type="OrthoDB" id="10059102at2759"/>
<feature type="chain" id="PRO_5012782493" description="Peptidase S1 domain-containing protein" evidence="8">
    <location>
        <begin position="17"/>
        <end position="503"/>
    </location>
</feature>
<dbReference type="FunFam" id="2.40.10.10:FF:000002">
    <property type="entry name" value="Transmembrane protease serine"/>
    <property type="match status" value="1"/>
</dbReference>
<keyword evidence="5" id="KW-1015">Disulfide bond</keyword>
<evidence type="ECO:0000256" key="6">
    <source>
        <dbReference type="ARBA" id="ARBA00024195"/>
    </source>
</evidence>
<feature type="domain" description="Peptidase S1" evidence="9">
    <location>
        <begin position="32"/>
        <end position="382"/>
    </location>
</feature>
<accession>A0A232FFG5</accession>
<dbReference type="FunFam" id="2.40.10.10:FF:000036">
    <property type="entry name" value="Trypsin beta"/>
    <property type="match status" value="2"/>
</dbReference>
<dbReference type="InterPro" id="IPR009003">
    <property type="entry name" value="Peptidase_S1_PA"/>
</dbReference>
<dbReference type="Proteomes" id="UP000215335">
    <property type="component" value="Unassembled WGS sequence"/>
</dbReference>
<evidence type="ECO:0000256" key="3">
    <source>
        <dbReference type="ARBA" id="ARBA00022801"/>
    </source>
</evidence>
<dbReference type="GO" id="GO:0004252">
    <property type="term" value="F:serine-type endopeptidase activity"/>
    <property type="evidence" value="ECO:0007669"/>
    <property type="project" value="InterPro"/>
</dbReference>
<dbReference type="PROSITE" id="PS00134">
    <property type="entry name" value="TRYPSIN_HIS"/>
    <property type="match status" value="1"/>
</dbReference>
<gene>
    <name evidence="10" type="ORF">TSAR_016233</name>
</gene>
<dbReference type="CDD" id="cd00190">
    <property type="entry name" value="Tryp_SPc"/>
    <property type="match status" value="1"/>
</dbReference>
<proteinExistence type="inferred from homology"/>
<comment type="similarity">
    <text evidence="6">Belongs to the peptidase S1 family. CLIP subfamily.</text>
</comment>
<dbReference type="PANTHER" id="PTHR24276:SF91">
    <property type="entry name" value="AT26814P-RELATED"/>
    <property type="match status" value="1"/>
</dbReference>
<keyword evidence="2 7" id="KW-0645">Protease</keyword>
<dbReference type="InterPro" id="IPR001254">
    <property type="entry name" value="Trypsin_dom"/>
</dbReference>
<dbReference type="InterPro" id="IPR043504">
    <property type="entry name" value="Peptidase_S1_PA_chymotrypsin"/>
</dbReference>
<evidence type="ECO:0000256" key="7">
    <source>
        <dbReference type="RuleBase" id="RU363034"/>
    </source>
</evidence>